<dbReference type="NCBIfam" id="TIGR04034">
    <property type="entry name" value="export_SdpA"/>
    <property type="match status" value="1"/>
</dbReference>
<dbReference type="AlphaFoldDB" id="A0A0G3GUC1"/>
<keyword evidence="2" id="KW-1185">Reference proteome</keyword>
<evidence type="ECO:0000313" key="1">
    <source>
        <dbReference type="EMBL" id="AKK02482.1"/>
    </source>
</evidence>
<proteinExistence type="predicted"/>
<dbReference type="EMBL" id="CP011541">
    <property type="protein sequence ID" value="AKK02482.1"/>
    <property type="molecule type" value="Genomic_DNA"/>
</dbReference>
<dbReference type="STRING" id="1050174.CEPID_03010"/>
<dbReference type="Proteomes" id="UP000035368">
    <property type="component" value="Chromosome"/>
</dbReference>
<protein>
    <submittedName>
        <fullName evidence="1">Antimicrobial peptide system protein, SdpA family</fullName>
    </submittedName>
</protein>
<name>A0A0G3GUC1_9CORY</name>
<organism evidence="1 2">
    <name type="scientific">Corynebacterium epidermidicanis</name>
    <dbReference type="NCBI Taxonomy" id="1050174"/>
    <lineage>
        <taxon>Bacteria</taxon>
        <taxon>Bacillati</taxon>
        <taxon>Actinomycetota</taxon>
        <taxon>Actinomycetes</taxon>
        <taxon>Mycobacteriales</taxon>
        <taxon>Corynebacteriaceae</taxon>
        <taxon>Corynebacterium</taxon>
    </lineage>
</organism>
<dbReference type="KEGG" id="cei:CEPID_03010"/>
<dbReference type="PATRIC" id="fig|1050174.4.peg.612"/>
<dbReference type="Pfam" id="PF17418">
    <property type="entry name" value="SdpA"/>
    <property type="match status" value="1"/>
</dbReference>
<dbReference type="InterPro" id="IPR023902">
    <property type="entry name" value="Sporulation_SdpA"/>
</dbReference>
<sequence>MQIALPILFATILVLSLIFSSVKAIVWSPQKIGIWQIEYAQLVTPQGWSFFTRSAKEPNTVAFGSNGSPLSKLPTSRTTNAFGLNREGRAQGIEIGLITASIGEKSFHNCKDLNLPDCLAEARNTNLEPIKVHNPVTRPSLCGEVFLFSTRPYSYEYRKYVKSPYYGEGWVKLEIECQAK</sequence>
<accession>A0A0G3GUC1</accession>
<gene>
    <name evidence="1" type="ORF">CEPID_03010</name>
</gene>
<evidence type="ECO:0000313" key="2">
    <source>
        <dbReference type="Proteomes" id="UP000035368"/>
    </source>
</evidence>
<reference evidence="1 2" key="1">
    <citation type="submission" date="2015-05" db="EMBL/GenBank/DDBJ databases">
        <title>Complete genome sequence of Corynebacterium epidermidicanis DSM 45586, isolated from the skin of a dog suffering from pruritus.</title>
        <authorList>
            <person name="Ruckert C."/>
            <person name="Albersmeier A."/>
            <person name="Winkler A."/>
            <person name="Tauch A."/>
        </authorList>
    </citation>
    <scope>NUCLEOTIDE SEQUENCE [LARGE SCALE GENOMIC DNA]</scope>
    <source>
        <strain evidence="1 2">DSM 45586</strain>
    </source>
</reference>